<accession>A0A078AGS5</accession>
<proteinExistence type="predicted"/>
<keyword evidence="2" id="KW-1185">Reference proteome</keyword>
<dbReference type="Proteomes" id="UP000039865">
    <property type="component" value="Unassembled WGS sequence"/>
</dbReference>
<dbReference type="AlphaFoldDB" id="A0A078AGS5"/>
<protein>
    <submittedName>
        <fullName evidence="1">Uncharacterized protein</fullName>
    </submittedName>
</protein>
<evidence type="ECO:0000313" key="2">
    <source>
        <dbReference type="Proteomes" id="UP000039865"/>
    </source>
</evidence>
<dbReference type="EMBL" id="CCKQ01008596">
    <property type="protein sequence ID" value="CDW80058.1"/>
    <property type="molecule type" value="Genomic_DNA"/>
</dbReference>
<organism evidence="1 2">
    <name type="scientific">Stylonychia lemnae</name>
    <name type="common">Ciliate</name>
    <dbReference type="NCBI Taxonomy" id="5949"/>
    <lineage>
        <taxon>Eukaryota</taxon>
        <taxon>Sar</taxon>
        <taxon>Alveolata</taxon>
        <taxon>Ciliophora</taxon>
        <taxon>Intramacronucleata</taxon>
        <taxon>Spirotrichea</taxon>
        <taxon>Stichotrichia</taxon>
        <taxon>Sporadotrichida</taxon>
        <taxon>Oxytrichidae</taxon>
        <taxon>Stylonychinae</taxon>
        <taxon>Stylonychia</taxon>
    </lineage>
</organism>
<evidence type="ECO:0000313" key="1">
    <source>
        <dbReference type="EMBL" id="CDW80058.1"/>
    </source>
</evidence>
<name>A0A078AGS5_STYLE</name>
<dbReference type="InParanoid" id="A0A078AGS5"/>
<gene>
    <name evidence="1" type="primary">Contig9534.g10194</name>
    <name evidence="1" type="ORF">STYLEM_9053</name>
</gene>
<dbReference type="OrthoDB" id="302588at2759"/>
<sequence length="387" mass="45300">MGKQYTKVTNEQRKELIKLIYEQNHSISSAAEMTGIYYPTAKAINKVFKKEKRVQKRNFRYRAKKEDQFIGIIRNKIPVERLQTQNIDSLQVQRITCGISLKLKNENLQTLKQQIDNSKGTSCQQTDTNSEKSHDLQLTTSQLLLNKLQEANRDTTVKQVLPFESALENIVQPVNSGYLAQSQNPIQITKEYLSLLQLIFHQLMVRKYIQINDEQRRQFLRLVHQEGFSISKASKLASIPYDNAKVINRIYQREQRVNKINFRHRHRPQKCFENDERYIQYIKESQLIHECCQLENLEFCNCDQKVYGILIIKITITCSTNRSRQIITVTIMKFGRTLICRRNLMISKNTLRLSQIQPTSLEQLIIQGSKGVSGLKSPRMYQRKTKA</sequence>
<reference evidence="1 2" key="1">
    <citation type="submission" date="2014-06" db="EMBL/GenBank/DDBJ databases">
        <authorList>
            <person name="Swart Estienne"/>
        </authorList>
    </citation>
    <scope>NUCLEOTIDE SEQUENCE [LARGE SCALE GENOMIC DNA]</scope>
    <source>
        <strain evidence="1 2">130c</strain>
    </source>
</reference>